<sequence>MSAFDTAFHYRPNDYDSLLFHLRRQENGLYDYVVRLITSRMEKSALANVTPGEDFVRAIRPASRGYGYMEKDGRPFNCNVFGEILGPRHGTLMSARYNHFPGEDRFNPIPLKDSNRSTKGIIVIGCPSLSSPALTDAWHNQLTTAVELRDYDAKWERETNSVPRAGAKEFVKNTHHPKDPDVAPDCMVLTGPPMYTVPPQGTQSAPTKNSPSEPRVSARDNMKKRRIGSSGESVSVKNEPSGPSTSTGVVPPSNGSNASRSVTAATSTTTSLKVYPSGDQIFVGATYEPHLQHDYGGKSFDQVHARLVQPDFRDVSQRLICPWDFYDKLRPGTLIMANIDISVFVMDGRKASMMPIYHANILSLRVLGESDVPVDKPRPYQTPSVVPSGPSGESFNNFEIPDFQGTTGETRSSTPLSSLPATPTLTIEESVSAPGTSSGSSSDTIEENISATQEEQNEDIMMFGEDVLVNYDVADTELDTSPATVTRKGKGKGKKAVH</sequence>
<feature type="compositionally biased region" description="Basic residues" evidence="1">
    <location>
        <begin position="487"/>
        <end position="498"/>
    </location>
</feature>
<feature type="compositionally biased region" description="Polar residues" evidence="1">
    <location>
        <begin position="230"/>
        <end position="248"/>
    </location>
</feature>
<feature type="region of interest" description="Disordered" evidence="1">
    <location>
        <begin position="166"/>
        <end position="268"/>
    </location>
</feature>
<dbReference type="Proteomes" id="UP000297245">
    <property type="component" value="Unassembled WGS sequence"/>
</dbReference>
<evidence type="ECO:0000313" key="3">
    <source>
        <dbReference type="Proteomes" id="UP000297245"/>
    </source>
</evidence>
<feature type="region of interest" description="Disordered" evidence="1">
    <location>
        <begin position="478"/>
        <end position="498"/>
    </location>
</feature>
<evidence type="ECO:0000256" key="1">
    <source>
        <dbReference type="SAM" id="MobiDB-lite"/>
    </source>
</evidence>
<dbReference type="AlphaFoldDB" id="A0A4S8M629"/>
<keyword evidence="3" id="KW-1185">Reference proteome</keyword>
<proteinExistence type="predicted"/>
<feature type="compositionally biased region" description="Low complexity" evidence="1">
    <location>
        <begin position="256"/>
        <end position="268"/>
    </location>
</feature>
<name>A0A4S8M629_DENBC</name>
<dbReference type="EMBL" id="ML179150">
    <property type="protein sequence ID" value="THU97717.1"/>
    <property type="molecule type" value="Genomic_DNA"/>
</dbReference>
<protein>
    <submittedName>
        <fullName evidence="2">Uncharacterized protein</fullName>
    </submittedName>
</protein>
<reference evidence="2 3" key="1">
    <citation type="journal article" date="2019" name="Nat. Ecol. Evol.">
        <title>Megaphylogeny resolves global patterns of mushroom evolution.</title>
        <authorList>
            <person name="Varga T."/>
            <person name="Krizsan K."/>
            <person name="Foldi C."/>
            <person name="Dima B."/>
            <person name="Sanchez-Garcia M."/>
            <person name="Sanchez-Ramirez S."/>
            <person name="Szollosi G.J."/>
            <person name="Szarkandi J.G."/>
            <person name="Papp V."/>
            <person name="Albert L."/>
            <person name="Andreopoulos W."/>
            <person name="Angelini C."/>
            <person name="Antonin V."/>
            <person name="Barry K.W."/>
            <person name="Bougher N.L."/>
            <person name="Buchanan P."/>
            <person name="Buyck B."/>
            <person name="Bense V."/>
            <person name="Catcheside P."/>
            <person name="Chovatia M."/>
            <person name="Cooper J."/>
            <person name="Damon W."/>
            <person name="Desjardin D."/>
            <person name="Finy P."/>
            <person name="Geml J."/>
            <person name="Haridas S."/>
            <person name="Hughes K."/>
            <person name="Justo A."/>
            <person name="Karasinski D."/>
            <person name="Kautmanova I."/>
            <person name="Kiss B."/>
            <person name="Kocsube S."/>
            <person name="Kotiranta H."/>
            <person name="LaButti K.M."/>
            <person name="Lechner B.E."/>
            <person name="Liimatainen K."/>
            <person name="Lipzen A."/>
            <person name="Lukacs Z."/>
            <person name="Mihaltcheva S."/>
            <person name="Morgado L.N."/>
            <person name="Niskanen T."/>
            <person name="Noordeloos M.E."/>
            <person name="Ohm R.A."/>
            <person name="Ortiz-Santana B."/>
            <person name="Ovrebo C."/>
            <person name="Racz N."/>
            <person name="Riley R."/>
            <person name="Savchenko A."/>
            <person name="Shiryaev A."/>
            <person name="Soop K."/>
            <person name="Spirin V."/>
            <person name="Szebenyi C."/>
            <person name="Tomsovsky M."/>
            <person name="Tulloss R.E."/>
            <person name="Uehling J."/>
            <person name="Grigoriev I.V."/>
            <person name="Vagvolgyi C."/>
            <person name="Papp T."/>
            <person name="Martin F.M."/>
            <person name="Miettinen O."/>
            <person name="Hibbett D.S."/>
            <person name="Nagy L.G."/>
        </authorList>
    </citation>
    <scope>NUCLEOTIDE SEQUENCE [LARGE SCALE GENOMIC DNA]</scope>
    <source>
        <strain evidence="2 3">CBS 962.96</strain>
    </source>
</reference>
<evidence type="ECO:0000313" key="2">
    <source>
        <dbReference type="EMBL" id="THU97717.1"/>
    </source>
</evidence>
<gene>
    <name evidence="2" type="ORF">K435DRAFT_796308</name>
</gene>
<feature type="compositionally biased region" description="Basic and acidic residues" evidence="1">
    <location>
        <begin position="166"/>
        <end position="181"/>
    </location>
</feature>
<feature type="compositionally biased region" description="Low complexity" evidence="1">
    <location>
        <begin position="412"/>
        <end position="442"/>
    </location>
</feature>
<organism evidence="2 3">
    <name type="scientific">Dendrothele bispora (strain CBS 962.96)</name>
    <dbReference type="NCBI Taxonomy" id="1314807"/>
    <lineage>
        <taxon>Eukaryota</taxon>
        <taxon>Fungi</taxon>
        <taxon>Dikarya</taxon>
        <taxon>Basidiomycota</taxon>
        <taxon>Agaricomycotina</taxon>
        <taxon>Agaricomycetes</taxon>
        <taxon>Agaricomycetidae</taxon>
        <taxon>Agaricales</taxon>
        <taxon>Agaricales incertae sedis</taxon>
        <taxon>Dendrothele</taxon>
    </lineage>
</organism>
<feature type="compositionally biased region" description="Polar residues" evidence="1">
    <location>
        <begin position="199"/>
        <end position="212"/>
    </location>
</feature>
<feature type="region of interest" description="Disordered" evidence="1">
    <location>
        <begin position="375"/>
        <end position="448"/>
    </location>
</feature>
<feature type="compositionally biased region" description="Low complexity" evidence="1">
    <location>
        <begin position="383"/>
        <end position="392"/>
    </location>
</feature>
<dbReference type="OrthoDB" id="3060725at2759"/>
<accession>A0A4S8M629</accession>